<keyword evidence="7" id="KW-0902">Two-component regulatory system</keyword>
<dbReference type="SMART" id="SM00304">
    <property type="entry name" value="HAMP"/>
    <property type="match status" value="1"/>
</dbReference>
<evidence type="ECO:0000259" key="11">
    <source>
        <dbReference type="PROSITE" id="PS50885"/>
    </source>
</evidence>
<comment type="caution">
    <text evidence="12">The sequence shown here is derived from an EMBL/GenBank/DDBJ whole genome shotgun (WGS) entry which is preliminary data.</text>
</comment>
<dbReference type="SUPFAM" id="SSF158472">
    <property type="entry name" value="HAMP domain-like"/>
    <property type="match status" value="1"/>
</dbReference>
<protein>
    <recommendedName>
        <fullName evidence="3">histidine kinase</fullName>
        <ecNumber evidence="3">2.7.13.3</ecNumber>
    </recommendedName>
</protein>
<keyword evidence="6 12" id="KW-0418">Kinase</keyword>
<dbReference type="PROSITE" id="PS50885">
    <property type="entry name" value="HAMP"/>
    <property type="match status" value="1"/>
</dbReference>
<dbReference type="CDD" id="cd16917">
    <property type="entry name" value="HATPase_UhpB-NarQ-NarX-like"/>
    <property type="match status" value="1"/>
</dbReference>
<dbReference type="Proteomes" id="UP000013232">
    <property type="component" value="Unassembled WGS sequence"/>
</dbReference>
<feature type="transmembrane region" description="Helical" evidence="9">
    <location>
        <begin position="20"/>
        <end position="38"/>
    </location>
</feature>
<dbReference type="GO" id="GO:0046983">
    <property type="term" value="F:protein dimerization activity"/>
    <property type="evidence" value="ECO:0007669"/>
    <property type="project" value="InterPro"/>
</dbReference>
<dbReference type="InterPro" id="IPR050482">
    <property type="entry name" value="Sensor_HK_TwoCompSys"/>
</dbReference>
<accession>N6Y6L0</accession>
<dbReference type="InterPro" id="IPR003594">
    <property type="entry name" value="HATPase_dom"/>
</dbReference>
<dbReference type="InterPro" id="IPR011712">
    <property type="entry name" value="Sig_transdc_His_kin_sub3_dim/P"/>
</dbReference>
<keyword evidence="9" id="KW-0472">Membrane</keyword>
<evidence type="ECO:0000256" key="1">
    <source>
        <dbReference type="ARBA" id="ARBA00000085"/>
    </source>
</evidence>
<evidence type="ECO:0000313" key="12">
    <source>
        <dbReference type="EMBL" id="ENO87220.1"/>
    </source>
</evidence>
<dbReference type="PROSITE" id="PS50109">
    <property type="entry name" value="HIS_KIN"/>
    <property type="match status" value="1"/>
</dbReference>
<dbReference type="PANTHER" id="PTHR24421">
    <property type="entry name" value="NITRATE/NITRITE SENSOR PROTEIN NARX-RELATED"/>
    <property type="match status" value="1"/>
</dbReference>
<dbReference type="Pfam" id="PF02518">
    <property type="entry name" value="HATPase_c"/>
    <property type="match status" value="1"/>
</dbReference>
<dbReference type="GO" id="GO:0016020">
    <property type="term" value="C:membrane"/>
    <property type="evidence" value="ECO:0007669"/>
    <property type="project" value="UniProtKB-SubCell"/>
</dbReference>
<dbReference type="InterPro" id="IPR036890">
    <property type="entry name" value="HATPase_C_sf"/>
</dbReference>
<dbReference type="SUPFAM" id="SSF55874">
    <property type="entry name" value="ATPase domain of HSP90 chaperone/DNA topoisomerase II/histidine kinase"/>
    <property type="match status" value="1"/>
</dbReference>
<feature type="transmembrane region" description="Helical" evidence="9">
    <location>
        <begin position="158"/>
        <end position="180"/>
    </location>
</feature>
<dbReference type="RefSeq" id="WP_004338824.1">
    <property type="nucleotide sequence ID" value="NZ_AMXE01000041.1"/>
</dbReference>
<evidence type="ECO:0000313" key="13">
    <source>
        <dbReference type="Proteomes" id="UP000013232"/>
    </source>
</evidence>
<dbReference type="CDD" id="cd06225">
    <property type="entry name" value="HAMP"/>
    <property type="match status" value="1"/>
</dbReference>
<dbReference type="eggNOG" id="COG4585">
    <property type="taxonomic scope" value="Bacteria"/>
</dbReference>
<dbReference type="OrthoDB" id="9782588at2"/>
<evidence type="ECO:0000256" key="3">
    <source>
        <dbReference type="ARBA" id="ARBA00012438"/>
    </source>
</evidence>
<keyword evidence="4" id="KW-0597">Phosphoprotein</keyword>
<dbReference type="Pfam" id="PF07730">
    <property type="entry name" value="HisKA_3"/>
    <property type="match status" value="1"/>
</dbReference>
<feature type="region of interest" description="Disordered" evidence="8">
    <location>
        <begin position="453"/>
        <end position="476"/>
    </location>
</feature>
<dbReference type="GO" id="GO:0000155">
    <property type="term" value="F:phosphorelay sensor kinase activity"/>
    <property type="evidence" value="ECO:0007669"/>
    <property type="project" value="InterPro"/>
</dbReference>
<dbReference type="SMART" id="SM00387">
    <property type="entry name" value="HATPase_c"/>
    <property type="match status" value="1"/>
</dbReference>
<dbReference type="AlphaFoldDB" id="N6Y6L0"/>
<dbReference type="EC" id="2.7.13.3" evidence="3"/>
<dbReference type="InterPro" id="IPR005467">
    <property type="entry name" value="His_kinase_dom"/>
</dbReference>
<feature type="domain" description="Histidine kinase" evidence="10">
    <location>
        <begin position="262"/>
        <end position="455"/>
    </location>
</feature>
<sequence>MRPPPFPPPGAASLHTRLSLMLTLVLALALLAGGALWLRETRNAIHEEIESAGRVAEQWLTVLIDETRLDGADGQARLMSALAAVGRIRAHALEITATGGQRLYASPGATYKAGRTAPAWFAGHLAPHLRVRHFDAGPVQISLLPDASRAVLDAWDGLTSLAGWALAGLLLAGIGCHLGLRKALAPLRAIDTAFDRGARGHFDQRLPAVGAPELDRLARSYNRLADQLDHTLADNAALAADRHFARAVQDRLEAERRLIARELHDELSQGITAVRAIAGAIQQRSTEQPGIHGNAQVILAMTGQMQDGIRTILQRLRQPAPEAPGTAGALVEDACRQWSRLYPQIALDCRIAAGAPTLANEQTHALQRLLQESLTNVARHAQASAVSVALAWNAQTVTLSITDNGLGLRADAADPRPRYGLLGMQERVRALGGTLRLERPADGGCRVEASLPLALPAGPSAPHASDPRSPSEELRA</sequence>
<evidence type="ECO:0000259" key="10">
    <source>
        <dbReference type="PROSITE" id="PS50109"/>
    </source>
</evidence>
<dbReference type="EMBL" id="AMXE01000041">
    <property type="protein sequence ID" value="ENO87220.1"/>
    <property type="molecule type" value="Genomic_DNA"/>
</dbReference>
<feature type="domain" description="HAMP" evidence="11">
    <location>
        <begin position="181"/>
        <end position="233"/>
    </location>
</feature>
<dbReference type="Gene3D" id="6.10.340.10">
    <property type="match status" value="1"/>
</dbReference>
<evidence type="ECO:0000256" key="4">
    <source>
        <dbReference type="ARBA" id="ARBA00022553"/>
    </source>
</evidence>
<evidence type="ECO:0000256" key="2">
    <source>
        <dbReference type="ARBA" id="ARBA00004370"/>
    </source>
</evidence>
<evidence type="ECO:0000256" key="9">
    <source>
        <dbReference type="SAM" id="Phobius"/>
    </source>
</evidence>
<dbReference type="Pfam" id="PF00672">
    <property type="entry name" value="HAMP"/>
    <property type="match status" value="1"/>
</dbReference>
<feature type="compositionally biased region" description="Basic and acidic residues" evidence="8">
    <location>
        <begin position="465"/>
        <end position="476"/>
    </location>
</feature>
<dbReference type="InterPro" id="IPR003660">
    <property type="entry name" value="HAMP_dom"/>
</dbReference>
<dbReference type="STRING" id="1123367.GCA_000621305_03371"/>
<keyword evidence="9" id="KW-1133">Transmembrane helix</keyword>
<reference evidence="12 13" key="1">
    <citation type="submission" date="2012-09" db="EMBL/GenBank/DDBJ databases">
        <title>Draft Genome Sequences of 6 Strains from Genus Thauera.</title>
        <authorList>
            <person name="Liu B."/>
            <person name="Shapleigh J.P."/>
            <person name="Frostegard A.H."/>
        </authorList>
    </citation>
    <scope>NUCLEOTIDE SEQUENCE [LARGE SCALE GENOMIC DNA]</scope>
    <source>
        <strain evidence="13">47Lol / DSM 12138</strain>
    </source>
</reference>
<name>N6Y6L0_THAL4</name>
<gene>
    <name evidence="12" type="ORF">C666_11520</name>
</gene>
<dbReference type="PANTHER" id="PTHR24421:SF58">
    <property type="entry name" value="SIGNAL TRANSDUCTION HISTIDINE-PROTEIN KINASE_PHOSPHATASE UHPB"/>
    <property type="match status" value="1"/>
</dbReference>
<keyword evidence="9" id="KW-0812">Transmembrane</keyword>
<keyword evidence="13" id="KW-1185">Reference proteome</keyword>
<dbReference type="Gene3D" id="3.30.565.10">
    <property type="entry name" value="Histidine kinase-like ATPase, C-terminal domain"/>
    <property type="match status" value="1"/>
</dbReference>
<evidence type="ECO:0000256" key="5">
    <source>
        <dbReference type="ARBA" id="ARBA00022679"/>
    </source>
</evidence>
<feature type="compositionally biased region" description="Low complexity" evidence="8">
    <location>
        <begin position="453"/>
        <end position="464"/>
    </location>
</feature>
<keyword evidence="5" id="KW-0808">Transferase</keyword>
<comment type="subcellular location">
    <subcellularLocation>
        <location evidence="2">Membrane</location>
    </subcellularLocation>
</comment>
<organism evidence="12 13">
    <name type="scientific">Thauera linaloolentis (strain DSM 12138 / JCM 21573 / CCUG 41526 / CIP 105981 / IAM 15112 / NBRC 102519 / 47Lol)</name>
    <dbReference type="NCBI Taxonomy" id="1123367"/>
    <lineage>
        <taxon>Bacteria</taxon>
        <taxon>Pseudomonadati</taxon>
        <taxon>Pseudomonadota</taxon>
        <taxon>Betaproteobacteria</taxon>
        <taxon>Rhodocyclales</taxon>
        <taxon>Zoogloeaceae</taxon>
        <taxon>Thauera</taxon>
    </lineage>
</organism>
<proteinExistence type="predicted"/>
<evidence type="ECO:0000256" key="8">
    <source>
        <dbReference type="SAM" id="MobiDB-lite"/>
    </source>
</evidence>
<dbReference type="Gene3D" id="1.20.5.1930">
    <property type="match status" value="1"/>
</dbReference>
<comment type="catalytic activity">
    <reaction evidence="1">
        <text>ATP + protein L-histidine = ADP + protein N-phospho-L-histidine.</text>
        <dbReference type="EC" id="2.7.13.3"/>
    </reaction>
</comment>
<evidence type="ECO:0000256" key="6">
    <source>
        <dbReference type="ARBA" id="ARBA00022777"/>
    </source>
</evidence>
<evidence type="ECO:0000256" key="7">
    <source>
        <dbReference type="ARBA" id="ARBA00023012"/>
    </source>
</evidence>